<evidence type="ECO:0000313" key="7">
    <source>
        <dbReference type="EMBL" id="TQL98772.1"/>
    </source>
</evidence>
<feature type="chain" id="PRO_5021869331" description="chorismate mutase" evidence="5">
    <location>
        <begin position="39"/>
        <end position="235"/>
    </location>
</feature>
<comment type="caution">
    <text evidence="7">The sequence shown here is derived from an EMBL/GenBank/DDBJ whole genome shotgun (WGS) entry which is preliminary data.</text>
</comment>
<keyword evidence="4" id="KW-0413">Isomerase</keyword>
<dbReference type="UniPathway" id="UPA00120">
    <property type="reaction ID" value="UER00203"/>
</dbReference>
<dbReference type="Proteomes" id="UP000316096">
    <property type="component" value="Unassembled WGS sequence"/>
</dbReference>
<evidence type="ECO:0000259" key="6">
    <source>
        <dbReference type="PROSITE" id="PS51168"/>
    </source>
</evidence>
<sequence>MDYVRQTEAFSDFRWRRLAMGTAAAATLVALAPSSAEAAIPNLDPHSAPSAVRPGSAGALGPLADIAVRPGSAGALGPLADIAVQRILLGDKVAEAKFGTDQPIDDPAREQQELDAVAAMASSEGIDPDASVRFFQAQIEANKVVQRGLYALWTKHPELRPSERPDLATEVRPELDQITTEIIQRLKATQDVRGDTARCRSLLLDAKPSAELRSRLDALHRKALTVALRSVCTSD</sequence>
<feature type="domain" description="Chorismate mutase" evidence="6">
    <location>
        <begin position="57"/>
        <end position="150"/>
    </location>
</feature>
<gene>
    <name evidence="7" type="ORF">FB559_4405</name>
</gene>
<dbReference type="InterPro" id="IPR036979">
    <property type="entry name" value="CM_dom_sf"/>
</dbReference>
<keyword evidence="3 5" id="KW-0732">Signal</keyword>
<evidence type="ECO:0000256" key="3">
    <source>
        <dbReference type="ARBA" id="ARBA00022729"/>
    </source>
</evidence>
<dbReference type="PROSITE" id="PS51168">
    <property type="entry name" value="CHORISMATE_MUT_2"/>
    <property type="match status" value="1"/>
</dbReference>
<name>A0A543CNU3_9ACTN</name>
<dbReference type="Gene3D" id="1.20.59.10">
    <property type="entry name" value="Chorismate mutase"/>
    <property type="match status" value="1"/>
</dbReference>
<organism evidence="7 8">
    <name type="scientific">Actinoallomurus bryophytorum</name>
    <dbReference type="NCBI Taxonomy" id="1490222"/>
    <lineage>
        <taxon>Bacteria</taxon>
        <taxon>Bacillati</taxon>
        <taxon>Actinomycetota</taxon>
        <taxon>Actinomycetes</taxon>
        <taxon>Streptosporangiales</taxon>
        <taxon>Thermomonosporaceae</taxon>
        <taxon>Actinoallomurus</taxon>
    </lineage>
</organism>
<dbReference type="InterPro" id="IPR002701">
    <property type="entry name" value="CM_II_prokaryot"/>
</dbReference>
<dbReference type="PANTHER" id="PTHR38041:SF2">
    <property type="entry name" value="SECRETED CHORISMATE MUTASE"/>
    <property type="match status" value="1"/>
</dbReference>
<dbReference type="NCBIfam" id="NF006741">
    <property type="entry name" value="PRK09269.1"/>
    <property type="match status" value="1"/>
</dbReference>
<dbReference type="InterPro" id="IPR051331">
    <property type="entry name" value="Chorismate_mutase-related"/>
</dbReference>
<dbReference type="Pfam" id="PF01817">
    <property type="entry name" value="CM_2"/>
    <property type="match status" value="1"/>
</dbReference>
<evidence type="ECO:0000256" key="4">
    <source>
        <dbReference type="ARBA" id="ARBA00023235"/>
    </source>
</evidence>
<accession>A0A543CNU3</accession>
<evidence type="ECO:0000313" key="8">
    <source>
        <dbReference type="Proteomes" id="UP000316096"/>
    </source>
</evidence>
<dbReference type="AlphaFoldDB" id="A0A543CNU3"/>
<evidence type="ECO:0000256" key="2">
    <source>
        <dbReference type="ARBA" id="ARBA00012404"/>
    </source>
</evidence>
<dbReference type="GO" id="GO:0009697">
    <property type="term" value="P:salicylic acid biosynthetic process"/>
    <property type="evidence" value="ECO:0007669"/>
    <property type="project" value="TreeGrafter"/>
</dbReference>
<feature type="signal peptide" evidence="5">
    <location>
        <begin position="1"/>
        <end position="38"/>
    </location>
</feature>
<dbReference type="PANTHER" id="PTHR38041">
    <property type="entry name" value="CHORISMATE MUTASE"/>
    <property type="match status" value="1"/>
</dbReference>
<dbReference type="GO" id="GO:0046417">
    <property type="term" value="P:chorismate metabolic process"/>
    <property type="evidence" value="ECO:0007669"/>
    <property type="project" value="InterPro"/>
</dbReference>
<dbReference type="InterPro" id="IPR036263">
    <property type="entry name" value="Chorismate_II_sf"/>
</dbReference>
<dbReference type="SMART" id="SM00830">
    <property type="entry name" value="CM_2"/>
    <property type="match status" value="1"/>
</dbReference>
<dbReference type="GO" id="GO:0004106">
    <property type="term" value="F:chorismate mutase activity"/>
    <property type="evidence" value="ECO:0007669"/>
    <property type="project" value="UniProtKB-EC"/>
</dbReference>
<dbReference type="InterPro" id="IPR008240">
    <property type="entry name" value="Chorismate_mutase_periplasmic"/>
</dbReference>
<comment type="pathway">
    <text evidence="1">Metabolic intermediate biosynthesis; prephenate biosynthesis; prephenate from chorismate: step 1/1.</text>
</comment>
<dbReference type="SUPFAM" id="SSF48600">
    <property type="entry name" value="Chorismate mutase II"/>
    <property type="match status" value="1"/>
</dbReference>
<keyword evidence="8" id="KW-1185">Reference proteome</keyword>
<protein>
    <recommendedName>
        <fullName evidence="2">chorismate mutase</fullName>
        <ecNumber evidence="2">5.4.99.5</ecNumber>
    </recommendedName>
</protein>
<evidence type="ECO:0000256" key="1">
    <source>
        <dbReference type="ARBA" id="ARBA00004817"/>
    </source>
</evidence>
<proteinExistence type="predicted"/>
<dbReference type="NCBIfam" id="TIGR01806">
    <property type="entry name" value="CM_mono2"/>
    <property type="match status" value="1"/>
</dbReference>
<evidence type="ECO:0000256" key="5">
    <source>
        <dbReference type="SAM" id="SignalP"/>
    </source>
</evidence>
<dbReference type="EMBL" id="VFOZ01000001">
    <property type="protein sequence ID" value="TQL98772.1"/>
    <property type="molecule type" value="Genomic_DNA"/>
</dbReference>
<dbReference type="EC" id="5.4.99.5" evidence="2"/>
<reference evidence="7 8" key="1">
    <citation type="submission" date="2019-06" db="EMBL/GenBank/DDBJ databases">
        <title>Sequencing the genomes of 1000 actinobacteria strains.</title>
        <authorList>
            <person name="Klenk H.-P."/>
        </authorList>
    </citation>
    <scope>NUCLEOTIDE SEQUENCE [LARGE SCALE GENOMIC DNA]</scope>
    <source>
        <strain evidence="7 8">DSM 102200</strain>
    </source>
</reference>